<dbReference type="Proteomes" id="UP000008459">
    <property type="component" value="Chromosome"/>
</dbReference>
<dbReference type="HOGENOM" id="CLU_2770250_0_0_7"/>
<gene>
    <name evidence="1" type="ORF">HMPREF0462_0486</name>
</gene>
<dbReference type="EMBL" id="CP002605">
    <property type="protein sequence ID" value="AEE70091.1"/>
    <property type="molecule type" value="Genomic_DNA"/>
</dbReference>
<name>F4D516_HELPX</name>
<proteinExistence type="predicted"/>
<dbReference type="KEGG" id="hpx:HMPREF0462_0486"/>
<organism evidence="1 2">
    <name type="scientific">Helicobacter pylori 83</name>
    <dbReference type="NCBI Taxonomy" id="585538"/>
    <lineage>
        <taxon>Bacteria</taxon>
        <taxon>Pseudomonadati</taxon>
        <taxon>Campylobacterota</taxon>
        <taxon>Epsilonproteobacteria</taxon>
        <taxon>Campylobacterales</taxon>
        <taxon>Helicobacteraceae</taxon>
        <taxon>Helicobacter</taxon>
    </lineage>
</organism>
<protein>
    <submittedName>
        <fullName evidence="1">Uncharacterized protein</fullName>
    </submittedName>
</protein>
<dbReference type="AlphaFoldDB" id="F4D516"/>
<reference evidence="1 2" key="1">
    <citation type="submission" date="2011-03" db="EMBL/GenBank/DDBJ databases">
        <authorList>
            <person name="Muzny D."/>
            <person name="Qin X."/>
            <person name="Deng J."/>
            <person name="Jiang H."/>
            <person name="Liu Y."/>
            <person name="Qu J."/>
            <person name="Song X.-Z."/>
            <person name="Zhang L."/>
            <person name="Thornton R."/>
            <person name="Coyle M."/>
            <person name="Francisco L."/>
            <person name="Jackson L."/>
            <person name="Javaid M."/>
            <person name="Korchina V."/>
            <person name="Kovar C."/>
            <person name="Mata R."/>
            <person name="Mathew T."/>
            <person name="Ngo R."/>
            <person name="Nguyen L."/>
            <person name="Nguyen N."/>
            <person name="Okwuonu G."/>
            <person name="Ongeri F."/>
            <person name="Pham C."/>
            <person name="Simmons D."/>
            <person name="Wilczek-Boney K."/>
            <person name="Hale W."/>
            <person name="Jakkamsetti A."/>
            <person name="Pham P."/>
            <person name="Ruth R."/>
            <person name="San Lucas F."/>
            <person name="Warren J."/>
            <person name="Zhang J."/>
            <person name="Zhao Z."/>
            <person name="Zhou C."/>
            <person name="Zhu D."/>
            <person name="Lee S."/>
            <person name="Bess C."/>
            <person name="Blankenburg K."/>
            <person name="Forbes L."/>
            <person name="Fu Q."/>
            <person name="Gubbala S."/>
            <person name="Hirani K."/>
            <person name="Jayaseelan J.C."/>
            <person name="Lara F."/>
            <person name="Munidasa M."/>
            <person name="Palculict T."/>
            <person name="Patil S."/>
            <person name="Pu L.-L."/>
            <person name="Saada N."/>
            <person name="Tang L."/>
            <person name="Weissenberger G."/>
            <person name="Zhu Y."/>
            <person name="Hemphill L."/>
            <person name="Shang Y."/>
            <person name="Youmans B."/>
            <person name="Ayvaz T."/>
            <person name="Ross M."/>
            <person name="Santibanez J."/>
            <person name="Aqrawi P."/>
            <person name="Gross S."/>
            <person name="Joshi V."/>
            <person name="Fowler G."/>
            <person name="Nazareth L."/>
            <person name="Reid J."/>
            <person name="Worley K."/>
            <person name="Petrosino J."/>
            <person name="Highlander S."/>
            <person name="Gibbs R."/>
            <person name="Gibbs R."/>
        </authorList>
    </citation>
    <scope>NUCLEOTIDE SEQUENCE [LARGE SCALE GENOMIC DNA]</scope>
    <source>
        <strain evidence="1 2">83</strain>
    </source>
</reference>
<accession>F4D516</accession>
<sequence>MALAAKAFGKNAGSITYRANKRKSLSSVFIGRLIIKCKNAKSVFTIKRSKASDNLSKFSVFNENRANYY</sequence>
<evidence type="ECO:0000313" key="2">
    <source>
        <dbReference type="Proteomes" id="UP000008459"/>
    </source>
</evidence>
<evidence type="ECO:0000313" key="1">
    <source>
        <dbReference type="EMBL" id="AEE70091.1"/>
    </source>
</evidence>